<dbReference type="PROSITE" id="PS50878">
    <property type="entry name" value="RT_POL"/>
    <property type="match status" value="1"/>
</dbReference>
<feature type="compositionally biased region" description="Low complexity" evidence="4">
    <location>
        <begin position="273"/>
        <end position="286"/>
    </location>
</feature>
<comment type="caution">
    <text evidence="7">The sequence shown here is derived from an EMBL/GenBank/DDBJ whole genome shotgun (WGS) entry which is preliminary data.</text>
</comment>
<evidence type="ECO:0000256" key="1">
    <source>
        <dbReference type="ARBA" id="ARBA00005234"/>
    </source>
</evidence>
<dbReference type="PROSITE" id="PS50600">
    <property type="entry name" value="ULP_PROTEASE"/>
    <property type="match status" value="1"/>
</dbReference>
<dbReference type="Pfam" id="PF02902">
    <property type="entry name" value="Peptidase_C48"/>
    <property type="match status" value="1"/>
</dbReference>
<feature type="domain" description="Reverse transcriptase" evidence="6">
    <location>
        <begin position="792"/>
        <end position="1132"/>
    </location>
</feature>
<reference evidence="7" key="1">
    <citation type="submission" date="2021-02" db="EMBL/GenBank/DDBJ databases">
        <authorList>
            <person name="Nowell W R."/>
        </authorList>
    </citation>
    <scope>NUCLEOTIDE SEQUENCE</scope>
    <source>
        <strain evidence="7">Ploen Becks lab</strain>
    </source>
</reference>
<evidence type="ECO:0000259" key="6">
    <source>
        <dbReference type="PROSITE" id="PS50878"/>
    </source>
</evidence>
<dbReference type="InterPro" id="IPR036691">
    <property type="entry name" value="Endo/exonu/phosph_ase_sf"/>
</dbReference>
<dbReference type="OrthoDB" id="419189at2759"/>
<protein>
    <submittedName>
        <fullName evidence="7">Uncharacterized protein</fullName>
    </submittedName>
</protein>
<evidence type="ECO:0000259" key="5">
    <source>
        <dbReference type="PROSITE" id="PS50600"/>
    </source>
</evidence>
<evidence type="ECO:0000313" key="7">
    <source>
        <dbReference type="EMBL" id="CAF1063471.1"/>
    </source>
</evidence>
<dbReference type="AlphaFoldDB" id="A0A814LF78"/>
<accession>A0A814LF78</accession>
<keyword evidence="2" id="KW-0645">Protease</keyword>
<dbReference type="Proteomes" id="UP000663879">
    <property type="component" value="Unassembled WGS sequence"/>
</dbReference>
<evidence type="ECO:0000256" key="2">
    <source>
        <dbReference type="ARBA" id="ARBA00022670"/>
    </source>
</evidence>
<proteinExistence type="inferred from homology"/>
<dbReference type="EMBL" id="CAJNOC010005833">
    <property type="protein sequence ID" value="CAF1063471.1"/>
    <property type="molecule type" value="Genomic_DNA"/>
</dbReference>
<dbReference type="SUPFAM" id="SSF56219">
    <property type="entry name" value="DNase I-like"/>
    <property type="match status" value="1"/>
</dbReference>
<keyword evidence="8" id="KW-1185">Reference proteome</keyword>
<dbReference type="Gene3D" id="3.40.395.10">
    <property type="entry name" value="Adenoviral Proteinase, Chain A"/>
    <property type="match status" value="1"/>
</dbReference>
<dbReference type="GO" id="GO:0008234">
    <property type="term" value="F:cysteine-type peptidase activity"/>
    <property type="evidence" value="ECO:0007669"/>
    <property type="project" value="InterPro"/>
</dbReference>
<name>A0A814LF78_9BILA</name>
<feature type="region of interest" description="Disordered" evidence="4">
    <location>
        <begin position="173"/>
        <end position="196"/>
    </location>
</feature>
<comment type="similarity">
    <text evidence="1">Belongs to the peptidase C48 family.</text>
</comment>
<feature type="region of interest" description="Disordered" evidence="4">
    <location>
        <begin position="211"/>
        <end position="289"/>
    </location>
</feature>
<keyword evidence="3" id="KW-0378">Hydrolase</keyword>
<dbReference type="SUPFAM" id="SSF54001">
    <property type="entry name" value="Cysteine proteinases"/>
    <property type="match status" value="1"/>
</dbReference>
<dbReference type="GO" id="GO:0006508">
    <property type="term" value="P:proteolysis"/>
    <property type="evidence" value="ECO:0007669"/>
    <property type="project" value="UniProtKB-KW"/>
</dbReference>
<gene>
    <name evidence="7" type="ORF">OXX778_LOCUS19389</name>
</gene>
<organism evidence="7 8">
    <name type="scientific">Brachionus calyciflorus</name>
    <dbReference type="NCBI Taxonomy" id="104777"/>
    <lineage>
        <taxon>Eukaryota</taxon>
        <taxon>Metazoa</taxon>
        <taxon>Spiralia</taxon>
        <taxon>Gnathifera</taxon>
        <taxon>Rotifera</taxon>
        <taxon>Eurotatoria</taxon>
        <taxon>Monogononta</taxon>
        <taxon>Pseudotrocha</taxon>
        <taxon>Ploima</taxon>
        <taxon>Brachionidae</taxon>
        <taxon>Brachionus</taxon>
    </lineage>
</organism>
<dbReference type="InterPro" id="IPR003653">
    <property type="entry name" value="Peptidase_C48_C"/>
</dbReference>
<feature type="domain" description="Ubiquitin-like protease family profile" evidence="5">
    <location>
        <begin position="409"/>
        <end position="565"/>
    </location>
</feature>
<dbReference type="Pfam" id="PF00078">
    <property type="entry name" value="RVT_1"/>
    <property type="match status" value="1"/>
</dbReference>
<feature type="compositionally biased region" description="Low complexity" evidence="4">
    <location>
        <begin position="213"/>
        <end position="260"/>
    </location>
</feature>
<evidence type="ECO:0000256" key="4">
    <source>
        <dbReference type="SAM" id="MobiDB-lite"/>
    </source>
</evidence>
<dbReference type="CDD" id="cd01650">
    <property type="entry name" value="RT_nLTR_like"/>
    <property type="match status" value="1"/>
</dbReference>
<dbReference type="InterPro" id="IPR038765">
    <property type="entry name" value="Papain-like_cys_pep_sf"/>
</dbReference>
<sequence length="1154" mass="132330">MQKFLLNNAINDQNNKNFEEHLKFEFDRLNKKIDFFNSLIENQVSEQILSALSTSIQNLESNLIQNLSIEFYQREINSTKNIIKGLRELDNDPNDLKYLFGKLKNEFPVSFKRLGIIDFNNNNPRPILCECGSKDKTKMLLAKANKIKYFKGFENVFIHPNQTKLQRKIRSERRKLKQDNAQDKIHFSSNMPRVTPKQAFKNYSSSNVHIVDSKSSSQVASSSKTTSKLNSSSNYASSSKTTVASSSKTTVASSSKTTSKLNPSTNYGHNVHSKSNSQVTSSSKNTGNLNLSSVSEMNFTPFSEMNPISPKFNSLKIDTKNSATNLTPLFESKDNLRSRIDLELNVTINSPSKLTAVSENNDNLKTKVLNLNNDKNPRIKVYSSHELNLDDSQKPNESSNLIIVKGLGHDVLHSDLSALKNGLKVNDVIINFYLKLLSYSSTHYKCATLDSLVSNKILTNNLRGISRCLEKLSKADFRLVLCPLFLNGNHWSLLVYDTVLKKKRYFDSLFNVNTTLISKISLVLGKYITSLNGSDEWEFDCSKYPKLEGNDSDCGVFVCLYARNVVFDSIFNFNQDDITSSLDEILNTHIFEVACFCETKLDETTPNSFYSNNSYNKIRLDRNRHGGGLIIFIKNGIKITRTIFHSNIELIYVQLKIESQNINLIYCYRSPCIKETFYLEQLEEFIQTLNLNESIFIVGDLNMNYKFGLNSNISNFIENNELTTETSTKTSSKFPWYDDELILAKHLRDSSYKKYKRSNSIDDKNIYNLYNKQFKELSDEKLISFFEDKTLNDFRNSKKFWQFYSPLIKIKSDKASNDLNLNIKFNERNVKDKTELSNIFNTFFTKISSSSTSSYEESSKFINNNLSKEYDSKFKFSFTNANEINQLIGELSGTSGPGISGIPAKIFKNFYNQDKYNTYKILSNDQHGFRANHSCESALHEIITEINSIKSKRLIGMLLFIDFKKAFDTVDQKLLIFKLRKYGFSESAIDLLLNYFLNRSQYVKIDDVLSEAKHIDLGVPQGSVLGPHLFLIYINDIVEFLSNFKVKLFADDTTLIKVGNNLPDLIDDFKQSIKKLISWCKFNHIDINWSKTRLMFISNKKNKNKIEQPTHIEIDGYLIQVVDKFKLLGITIDNKLTFTQYVSEDIALEVLMSM</sequence>
<evidence type="ECO:0000256" key="3">
    <source>
        <dbReference type="ARBA" id="ARBA00022801"/>
    </source>
</evidence>
<dbReference type="PANTHER" id="PTHR33332">
    <property type="entry name" value="REVERSE TRANSCRIPTASE DOMAIN-CONTAINING PROTEIN"/>
    <property type="match status" value="1"/>
</dbReference>
<feature type="compositionally biased region" description="Basic and acidic residues" evidence="4">
    <location>
        <begin position="177"/>
        <end position="186"/>
    </location>
</feature>
<evidence type="ECO:0000313" key="8">
    <source>
        <dbReference type="Proteomes" id="UP000663879"/>
    </source>
</evidence>
<dbReference type="InterPro" id="IPR000477">
    <property type="entry name" value="RT_dom"/>
</dbReference>